<evidence type="ECO:0000313" key="4">
    <source>
        <dbReference type="Proteomes" id="UP000594262"/>
    </source>
</evidence>
<dbReference type="AlphaFoldDB" id="A0A7M5UWA3"/>
<name>A0A7M5UWA3_9CNID</name>
<dbReference type="Proteomes" id="UP000594262">
    <property type="component" value="Unplaced"/>
</dbReference>
<keyword evidence="2" id="KW-0732">Signal</keyword>
<feature type="signal peptide" evidence="2">
    <location>
        <begin position="1"/>
        <end position="19"/>
    </location>
</feature>
<keyword evidence="4" id="KW-1185">Reference proteome</keyword>
<evidence type="ECO:0008006" key="5">
    <source>
        <dbReference type="Google" id="ProtNLM"/>
    </source>
</evidence>
<feature type="region of interest" description="Disordered" evidence="1">
    <location>
        <begin position="72"/>
        <end position="99"/>
    </location>
</feature>
<evidence type="ECO:0000313" key="3">
    <source>
        <dbReference type="EnsemblMetazoa" id="CLYHEMP002347.2"/>
    </source>
</evidence>
<organism evidence="3 4">
    <name type="scientific">Clytia hemisphaerica</name>
    <dbReference type="NCBI Taxonomy" id="252671"/>
    <lineage>
        <taxon>Eukaryota</taxon>
        <taxon>Metazoa</taxon>
        <taxon>Cnidaria</taxon>
        <taxon>Hydrozoa</taxon>
        <taxon>Hydroidolina</taxon>
        <taxon>Leptothecata</taxon>
        <taxon>Obeliida</taxon>
        <taxon>Clytiidae</taxon>
        <taxon>Clytia</taxon>
    </lineage>
</organism>
<evidence type="ECO:0000256" key="2">
    <source>
        <dbReference type="SAM" id="SignalP"/>
    </source>
</evidence>
<sequence length="197" mass="23272">MEFKILLLALVAITATVNGDYQDDVHEMRKLDQEKLLTALKHENLKDHVELGEEDQEFLSKVSKDELKEMMNGLPDDVANDKDENEGAENEVDIHEDSPALAGVQDEELEDLDEIEIKRRDPKADPWGRRRRRRRRWFPRIRLIPQPFRGIKSWLQRHRVAVGKTIRAVRHAIYICCRRIRKCRGKWWCRLGKAWGK</sequence>
<evidence type="ECO:0000256" key="1">
    <source>
        <dbReference type="SAM" id="MobiDB-lite"/>
    </source>
</evidence>
<dbReference type="EnsemblMetazoa" id="CLYHEMT002347.2">
    <property type="protein sequence ID" value="CLYHEMP002347.2"/>
    <property type="gene ID" value="CLYHEMG002347"/>
</dbReference>
<reference evidence="3" key="1">
    <citation type="submission" date="2021-01" db="UniProtKB">
        <authorList>
            <consortium name="EnsemblMetazoa"/>
        </authorList>
    </citation>
    <scope>IDENTIFICATION</scope>
</reference>
<proteinExistence type="predicted"/>
<feature type="chain" id="PRO_5029910407" description="Cnidarian restricted protein" evidence="2">
    <location>
        <begin position="20"/>
        <end position="197"/>
    </location>
</feature>
<accession>A0A7M5UWA3</accession>
<protein>
    <recommendedName>
        <fullName evidence="5">Cnidarian restricted protein</fullName>
    </recommendedName>
</protein>